<keyword evidence="1" id="KW-0732">Signal</keyword>
<sequence length="239" mass="27312">MCFSINGQYWPATEILKRVLNHKNCTKNYWRKDHSYGECYCDQAFDLACPAVSCVVSEWSMWSGCLEPGKPTMHTRQRQVIQEARNGGEPCPSLHQTAGCAEYHDQHGPCLQSLVPALIITGGYGSARKKREILDNITGYCVEFKLMSLMADCQRSFSLHTRWMRYLKEGHQVCVECQPPALAQGQRYCSGDGENMGQDRKYQTLIPPQYEVLDNFTAQKTHMIFMHLFDQNTVKTVIL</sequence>
<dbReference type="SUPFAM" id="SSF82895">
    <property type="entry name" value="TSP-1 type 1 repeat"/>
    <property type="match status" value="1"/>
</dbReference>
<evidence type="ECO:0000256" key="1">
    <source>
        <dbReference type="ARBA" id="ARBA00022729"/>
    </source>
</evidence>
<dbReference type="Pfam" id="PF19028">
    <property type="entry name" value="TSP1_spondin"/>
    <property type="match status" value="1"/>
</dbReference>
<dbReference type="InterPro" id="IPR056801">
    <property type="entry name" value="SBSPON_C"/>
</dbReference>
<name>A0A671SBV3_9TELE</name>
<proteinExistence type="predicted"/>
<keyword evidence="7" id="KW-1185">Reference proteome</keyword>
<dbReference type="Pfam" id="PF25031">
    <property type="entry name" value="SBSPON_C"/>
    <property type="match status" value="1"/>
</dbReference>
<dbReference type="InterPro" id="IPR044004">
    <property type="entry name" value="TSP1_spondin_dom"/>
</dbReference>
<dbReference type="Ensembl" id="ENSSANT00000098947.1">
    <property type="protein sequence ID" value="ENSSANP00000093146.1"/>
    <property type="gene ID" value="ENSSANG00000045952.1"/>
</dbReference>
<reference evidence="6" key="2">
    <citation type="submission" date="2025-09" db="UniProtKB">
        <authorList>
            <consortium name="Ensembl"/>
        </authorList>
    </citation>
    <scope>IDENTIFICATION</scope>
</reference>
<evidence type="ECO:0000313" key="7">
    <source>
        <dbReference type="Proteomes" id="UP000472260"/>
    </source>
</evidence>
<keyword evidence="2" id="KW-1015">Disulfide bond</keyword>
<organism evidence="6 7">
    <name type="scientific">Sinocyclocheilus anshuiensis</name>
    <dbReference type="NCBI Taxonomy" id="1608454"/>
    <lineage>
        <taxon>Eukaryota</taxon>
        <taxon>Metazoa</taxon>
        <taxon>Chordata</taxon>
        <taxon>Craniata</taxon>
        <taxon>Vertebrata</taxon>
        <taxon>Euteleostomi</taxon>
        <taxon>Actinopterygii</taxon>
        <taxon>Neopterygii</taxon>
        <taxon>Teleostei</taxon>
        <taxon>Ostariophysi</taxon>
        <taxon>Cypriniformes</taxon>
        <taxon>Cyprinidae</taxon>
        <taxon>Cyprininae</taxon>
        <taxon>Sinocyclocheilus</taxon>
    </lineage>
</organism>
<dbReference type="InterPro" id="IPR039942">
    <property type="entry name" value="SBSPO"/>
</dbReference>
<evidence type="ECO:0000256" key="2">
    <source>
        <dbReference type="ARBA" id="ARBA00023157"/>
    </source>
</evidence>
<feature type="domain" description="Spondin-like TSP1" evidence="4">
    <location>
        <begin position="54"/>
        <end position="102"/>
    </location>
</feature>
<feature type="domain" description="SBSPON-like C-terminal" evidence="5">
    <location>
        <begin position="131"/>
        <end position="196"/>
    </location>
</feature>
<evidence type="ECO:0000313" key="6">
    <source>
        <dbReference type="Ensembl" id="ENSSANP00000093146.1"/>
    </source>
</evidence>
<accession>A0A671SBV3</accession>
<dbReference type="Gene3D" id="2.20.100.10">
    <property type="entry name" value="Thrombospondin type-1 (TSP1) repeat"/>
    <property type="match status" value="1"/>
</dbReference>
<dbReference type="AlphaFoldDB" id="A0A671SBV3"/>
<dbReference type="Proteomes" id="UP000472260">
    <property type="component" value="Unassembled WGS sequence"/>
</dbReference>
<dbReference type="PANTHER" id="PTHR20920">
    <property type="entry name" value="RPE-SPONDIN"/>
    <property type="match status" value="1"/>
</dbReference>
<reference evidence="6" key="1">
    <citation type="submission" date="2025-08" db="UniProtKB">
        <authorList>
            <consortium name="Ensembl"/>
        </authorList>
    </citation>
    <scope>IDENTIFICATION</scope>
</reference>
<keyword evidence="3" id="KW-0325">Glycoprotein</keyword>
<dbReference type="InterPro" id="IPR036383">
    <property type="entry name" value="TSP1_rpt_sf"/>
</dbReference>
<protein>
    <submittedName>
        <fullName evidence="6">Si:dkey-7k24.5</fullName>
    </submittedName>
</protein>
<dbReference type="PANTHER" id="PTHR20920:SF4">
    <property type="entry name" value="SMB DOMAIN-CONTAINING PROTEIN"/>
    <property type="match status" value="1"/>
</dbReference>
<evidence type="ECO:0000256" key="3">
    <source>
        <dbReference type="ARBA" id="ARBA00023180"/>
    </source>
</evidence>
<evidence type="ECO:0000259" key="5">
    <source>
        <dbReference type="Pfam" id="PF25031"/>
    </source>
</evidence>
<evidence type="ECO:0000259" key="4">
    <source>
        <dbReference type="Pfam" id="PF19028"/>
    </source>
</evidence>